<proteinExistence type="predicted"/>
<protein>
    <submittedName>
        <fullName evidence="1">Uncharacterized protein</fullName>
    </submittedName>
</protein>
<gene>
    <name evidence="1" type="ORF">ABI_45750</name>
</gene>
<keyword evidence="2" id="KW-1185">Reference proteome</keyword>
<evidence type="ECO:0000313" key="1">
    <source>
        <dbReference type="EMBL" id="EGF89228.1"/>
    </source>
</evidence>
<dbReference type="HOGENOM" id="CLU_2857971_0_0_5"/>
<dbReference type="RefSeq" id="WP_006275349.1">
    <property type="nucleotide sequence ID" value="NZ_GL883081.1"/>
</dbReference>
<name>F4QTS8_9CAUL</name>
<dbReference type="AlphaFoldDB" id="F4QTS8"/>
<reference evidence="2" key="1">
    <citation type="submission" date="2011-03" db="EMBL/GenBank/DDBJ databases">
        <title>Draft genome sequence of Brevundimonas diminuta.</title>
        <authorList>
            <person name="Brown P.J.B."/>
            <person name="Buechlein A."/>
            <person name="Hemmerich C."/>
            <person name="Brun Y.V."/>
        </authorList>
    </citation>
    <scope>NUCLEOTIDE SEQUENCE [LARGE SCALE GENOMIC DNA]</scope>
    <source>
        <strain evidence="2">C19</strain>
    </source>
</reference>
<dbReference type="Proteomes" id="UP000006512">
    <property type="component" value="Unassembled WGS sequence"/>
</dbReference>
<organism evidence="1 2">
    <name type="scientific">Asticcacaulis biprosthecium C19</name>
    <dbReference type="NCBI Taxonomy" id="715226"/>
    <lineage>
        <taxon>Bacteria</taxon>
        <taxon>Pseudomonadati</taxon>
        <taxon>Pseudomonadota</taxon>
        <taxon>Alphaproteobacteria</taxon>
        <taxon>Caulobacterales</taxon>
        <taxon>Caulobacteraceae</taxon>
        <taxon>Asticcacaulis</taxon>
    </lineage>
</organism>
<evidence type="ECO:0000313" key="2">
    <source>
        <dbReference type="Proteomes" id="UP000006512"/>
    </source>
</evidence>
<accession>F4QTS8</accession>
<sequence>MSDRPLAERDRYNLARPITPDFSRLLRFAAGLAFFAFLFLEPEHRLAKALINAANQLLTSITTL</sequence>
<dbReference type="EMBL" id="GL883081">
    <property type="protein sequence ID" value="EGF89228.1"/>
    <property type="molecule type" value="Genomic_DNA"/>
</dbReference>
<dbReference type="STRING" id="715226.ABI_45750"/>